<dbReference type="GO" id="GO:0035999">
    <property type="term" value="P:tetrahydrofolate interconversion"/>
    <property type="evidence" value="ECO:0007669"/>
    <property type="project" value="TreeGrafter"/>
</dbReference>
<evidence type="ECO:0000256" key="5">
    <source>
        <dbReference type="RuleBase" id="RU361279"/>
    </source>
</evidence>
<keyword evidence="5" id="KW-0460">Magnesium</keyword>
<keyword evidence="7" id="KW-1185">Reference proteome</keyword>
<evidence type="ECO:0000256" key="3">
    <source>
        <dbReference type="ARBA" id="ARBA00022840"/>
    </source>
</evidence>
<evidence type="ECO:0000256" key="4">
    <source>
        <dbReference type="PIRSR" id="PIRSR006806-1"/>
    </source>
</evidence>
<evidence type="ECO:0000313" key="7">
    <source>
        <dbReference type="Proteomes" id="UP000240912"/>
    </source>
</evidence>
<sequence>MKKDLRRSALAARMALSEREFESLNSELLGHFTRLDLPETGTVHIFLPIESKREPDTFRLIDWLRSARPGLRILVPKADFDTALMSHHEYLGRDDLKKNLYEILEPEKGAMHDGEIDIVFVPLLAADRRGYRVGYGKGFYDRFLDGLQARAIGISLAEPIAEITDIHDQDIRLDACLTPSGLYTFGR</sequence>
<feature type="binding site" evidence="4">
    <location>
        <position position="54"/>
    </location>
    <ligand>
        <name>substrate</name>
    </ligand>
</feature>
<dbReference type="GO" id="GO:0009396">
    <property type="term" value="P:folic acid-containing compound biosynthetic process"/>
    <property type="evidence" value="ECO:0007669"/>
    <property type="project" value="TreeGrafter"/>
</dbReference>
<dbReference type="AlphaFoldDB" id="A0A2T3HS75"/>
<dbReference type="Proteomes" id="UP000240912">
    <property type="component" value="Unassembled WGS sequence"/>
</dbReference>
<dbReference type="PANTHER" id="PTHR23407:SF1">
    <property type="entry name" value="5-FORMYLTETRAHYDROFOLATE CYCLO-LIGASE"/>
    <property type="match status" value="1"/>
</dbReference>
<accession>A0A2T3HS75</accession>
<dbReference type="Pfam" id="PF01812">
    <property type="entry name" value="5-FTHF_cyc-lig"/>
    <property type="match status" value="1"/>
</dbReference>
<evidence type="ECO:0000313" key="6">
    <source>
        <dbReference type="EMBL" id="PST85302.1"/>
    </source>
</evidence>
<dbReference type="NCBIfam" id="TIGR02727">
    <property type="entry name" value="MTHFS_bact"/>
    <property type="match status" value="1"/>
</dbReference>
<dbReference type="GO" id="GO:0005524">
    <property type="term" value="F:ATP binding"/>
    <property type="evidence" value="ECO:0007669"/>
    <property type="project" value="UniProtKB-KW"/>
</dbReference>
<dbReference type="PANTHER" id="PTHR23407">
    <property type="entry name" value="ATPASE INHIBITOR/5-FORMYLTETRAHYDROFOLATE CYCLO-LIGASE"/>
    <property type="match status" value="1"/>
</dbReference>
<name>A0A2T3HS75_9SPHI</name>
<dbReference type="InterPro" id="IPR037171">
    <property type="entry name" value="NagB/RpiA_transferase-like"/>
</dbReference>
<dbReference type="Gene3D" id="3.40.50.10420">
    <property type="entry name" value="NagB/RpiA/CoA transferase-like"/>
    <property type="match status" value="1"/>
</dbReference>
<protein>
    <recommendedName>
        <fullName evidence="5">5-formyltetrahydrofolate cyclo-ligase</fullName>
        <ecNumber evidence="5">6.3.3.2</ecNumber>
    </recommendedName>
</protein>
<dbReference type="OrthoDB" id="9801938at2"/>
<comment type="cofactor">
    <cofactor evidence="5">
        <name>Mg(2+)</name>
        <dbReference type="ChEBI" id="CHEBI:18420"/>
    </cofactor>
</comment>
<keyword evidence="6" id="KW-0436">Ligase</keyword>
<evidence type="ECO:0000256" key="2">
    <source>
        <dbReference type="ARBA" id="ARBA00022741"/>
    </source>
</evidence>
<gene>
    <name evidence="6" type="ORF">C7T94_03020</name>
</gene>
<keyword evidence="5" id="KW-0479">Metal-binding</keyword>
<comment type="caution">
    <text evidence="6">The sequence shown here is derived from an EMBL/GenBank/DDBJ whole genome shotgun (WGS) entry which is preliminary data.</text>
</comment>
<keyword evidence="2 4" id="KW-0547">Nucleotide-binding</keyword>
<dbReference type="EMBL" id="PYLS01000001">
    <property type="protein sequence ID" value="PST85302.1"/>
    <property type="molecule type" value="Genomic_DNA"/>
</dbReference>
<feature type="binding site" evidence="4">
    <location>
        <begin position="132"/>
        <end position="140"/>
    </location>
    <ligand>
        <name>ATP</name>
        <dbReference type="ChEBI" id="CHEBI:30616"/>
    </ligand>
</feature>
<dbReference type="PIRSF" id="PIRSF006806">
    <property type="entry name" value="FTHF_cligase"/>
    <property type="match status" value="1"/>
</dbReference>
<feature type="binding site" evidence="4">
    <location>
        <begin position="2"/>
        <end position="6"/>
    </location>
    <ligand>
        <name>ATP</name>
        <dbReference type="ChEBI" id="CHEBI:30616"/>
    </ligand>
</feature>
<comment type="catalytic activity">
    <reaction evidence="5">
        <text>(6S)-5-formyl-5,6,7,8-tetrahydrofolate + ATP = (6R)-5,10-methenyltetrahydrofolate + ADP + phosphate</text>
        <dbReference type="Rhea" id="RHEA:10488"/>
        <dbReference type="ChEBI" id="CHEBI:30616"/>
        <dbReference type="ChEBI" id="CHEBI:43474"/>
        <dbReference type="ChEBI" id="CHEBI:57455"/>
        <dbReference type="ChEBI" id="CHEBI:57457"/>
        <dbReference type="ChEBI" id="CHEBI:456216"/>
        <dbReference type="EC" id="6.3.3.2"/>
    </reaction>
</comment>
<evidence type="ECO:0000256" key="1">
    <source>
        <dbReference type="ARBA" id="ARBA00010638"/>
    </source>
</evidence>
<dbReference type="EC" id="6.3.3.2" evidence="5"/>
<dbReference type="GO" id="GO:0046872">
    <property type="term" value="F:metal ion binding"/>
    <property type="evidence" value="ECO:0007669"/>
    <property type="project" value="UniProtKB-KW"/>
</dbReference>
<dbReference type="GO" id="GO:0030272">
    <property type="term" value="F:5-formyltetrahydrofolate cyclo-ligase activity"/>
    <property type="evidence" value="ECO:0007669"/>
    <property type="project" value="UniProtKB-EC"/>
</dbReference>
<dbReference type="InterPro" id="IPR024185">
    <property type="entry name" value="FTHF_cligase-like_sf"/>
</dbReference>
<reference evidence="6 7" key="1">
    <citation type="submission" date="2018-03" db="EMBL/GenBank/DDBJ databases">
        <authorList>
            <person name="Keele B.F."/>
        </authorList>
    </citation>
    <scope>NUCLEOTIDE SEQUENCE [LARGE SCALE GENOMIC DNA]</scope>
    <source>
        <strain evidence="6 7">YL28-9</strain>
    </source>
</reference>
<comment type="similarity">
    <text evidence="1 5">Belongs to the 5-formyltetrahydrofolate cyclo-ligase family.</text>
</comment>
<dbReference type="InterPro" id="IPR002698">
    <property type="entry name" value="FTHF_cligase"/>
</dbReference>
<dbReference type="SUPFAM" id="SSF100950">
    <property type="entry name" value="NagB/RpiA/CoA transferase-like"/>
    <property type="match status" value="1"/>
</dbReference>
<organism evidence="6 7">
    <name type="scientific">Pedobacter yulinensis</name>
    <dbReference type="NCBI Taxonomy" id="2126353"/>
    <lineage>
        <taxon>Bacteria</taxon>
        <taxon>Pseudomonadati</taxon>
        <taxon>Bacteroidota</taxon>
        <taxon>Sphingobacteriia</taxon>
        <taxon>Sphingobacteriales</taxon>
        <taxon>Sphingobacteriaceae</taxon>
        <taxon>Pedobacter</taxon>
    </lineage>
</organism>
<proteinExistence type="inferred from homology"/>
<feature type="binding site" evidence="4">
    <location>
        <position position="47"/>
    </location>
    <ligand>
        <name>substrate</name>
    </ligand>
</feature>
<keyword evidence="3 4" id="KW-0067">ATP-binding</keyword>